<dbReference type="KEGG" id="mana:MAMMFC1_02157"/>
<feature type="domain" description="GGDEF" evidence="4">
    <location>
        <begin position="209"/>
        <end position="343"/>
    </location>
</feature>
<dbReference type="AlphaFoldDB" id="A0A348AK75"/>
<evidence type="ECO:0000259" key="2">
    <source>
        <dbReference type="PROSITE" id="PS50113"/>
    </source>
</evidence>
<dbReference type="InterPro" id="IPR000160">
    <property type="entry name" value="GGDEF_dom"/>
</dbReference>
<proteinExistence type="predicted"/>
<dbReference type="InterPro" id="IPR000700">
    <property type="entry name" value="PAS-assoc_C"/>
</dbReference>
<keyword evidence="5" id="KW-0378">Hydrolase</keyword>
<dbReference type="InterPro" id="IPR052155">
    <property type="entry name" value="Biofilm_reg_signaling"/>
</dbReference>
<evidence type="ECO:0000259" key="3">
    <source>
        <dbReference type="PROSITE" id="PS50883"/>
    </source>
</evidence>
<sequence>MEAQTQKIITLEKELVLLQRLYQERLEDMVKERTAELKRINEQLEREIAVQKETEDKLRKYQILTQSTSDIMLFTHCDGSIVEANQAAVITYGYERDKLLTMNYSDLSRSCQVNLDMTQFAQGTFQLTRFESEHQRKDGSRFPVEVSCQSAVLGRERVLLYMIRDISERKILENELEYFATHDRLTKIPNRYTLEKKITELIAAAGDNSIGALMLIDLDNFKLVNDTYGHAVGDQVLVSLVTLLRKYLRPRDIIARLGSDEFAVFLEDVAEEECKGVAEKIRRLLDESELFVQVHHLSVNLTASIGIVAIDGSLDFQRVLAYADTAVYAAKDSGKNRVVVVHDELDKEKLSQVSQIAAQIKSALKEDRFVLYYQPVYRLGKGIIHYEALIRMYDEKGGLVPPGVFIPVAERFGMMSQIDRWIVRTVLNVIREHPGMTVFINLSGLSLGDKALLDYIETSIRDSGIEPSWLGFEITETTAVNDMSLAERWIKRLKGIGCRYAIDDFGVGFSSFSLLQALPVDYIKIDGSFVRNLNTNPTQRALVQAMQAAAKALGKKTIAEFVENEEIVGILRVLEVDYGQGFHLGKPLPLEELPWGEA</sequence>
<evidence type="ECO:0000313" key="5">
    <source>
        <dbReference type="EMBL" id="BBB91473.1"/>
    </source>
</evidence>
<dbReference type="InterPro" id="IPR000014">
    <property type="entry name" value="PAS"/>
</dbReference>
<dbReference type="EMBL" id="AP018449">
    <property type="protein sequence ID" value="BBB91473.1"/>
    <property type="molecule type" value="Genomic_DNA"/>
</dbReference>
<dbReference type="NCBIfam" id="TIGR00254">
    <property type="entry name" value="GGDEF"/>
    <property type="match status" value="1"/>
</dbReference>
<dbReference type="RefSeq" id="WP_126308487.1">
    <property type="nucleotide sequence ID" value="NZ_AP018449.1"/>
</dbReference>
<keyword evidence="1" id="KW-0175">Coiled coil</keyword>
<dbReference type="Proteomes" id="UP000276437">
    <property type="component" value="Chromosome"/>
</dbReference>
<dbReference type="InterPro" id="IPR029787">
    <property type="entry name" value="Nucleotide_cyclase"/>
</dbReference>
<name>A0A348AK75_9FIRM</name>
<dbReference type="CDD" id="cd01948">
    <property type="entry name" value="EAL"/>
    <property type="match status" value="1"/>
</dbReference>
<dbReference type="SMART" id="SM00052">
    <property type="entry name" value="EAL"/>
    <property type="match status" value="1"/>
</dbReference>
<keyword evidence="6" id="KW-1185">Reference proteome</keyword>
<feature type="domain" description="EAL" evidence="3">
    <location>
        <begin position="353"/>
        <end position="598"/>
    </location>
</feature>
<dbReference type="FunFam" id="3.30.70.270:FF:000001">
    <property type="entry name" value="Diguanylate cyclase domain protein"/>
    <property type="match status" value="1"/>
</dbReference>
<dbReference type="NCBIfam" id="TIGR00229">
    <property type="entry name" value="sensory_box"/>
    <property type="match status" value="1"/>
</dbReference>
<evidence type="ECO:0000259" key="4">
    <source>
        <dbReference type="PROSITE" id="PS50887"/>
    </source>
</evidence>
<dbReference type="Gene3D" id="3.20.20.450">
    <property type="entry name" value="EAL domain"/>
    <property type="match status" value="1"/>
</dbReference>
<gene>
    <name evidence="5" type="primary">gmr_3</name>
    <name evidence="5" type="ORF">MAMMFC1_02157</name>
</gene>
<dbReference type="GO" id="GO:0071111">
    <property type="term" value="F:cyclic-guanylate-specific phosphodiesterase activity"/>
    <property type="evidence" value="ECO:0007669"/>
    <property type="project" value="UniProtKB-EC"/>
</dbReference>
<accession>A0A348AK75</accession>
<dbReference type="InterPro" id="IPR035919">
    <property type="entry name" value="EAL_sf"/>
</dbReference>
<dbReference type="SUPFAM" id="SSF141868">
    <property type="entry name" value="EAL domain-like"/>
    <property type="match status" value="1"/>
</dbReference>
<dbReference type="SUPFAM" id="SSF55073">
    <property type="entry name" value="Nucleotide cyclase"/>
    <property type="match status" value="1"/>
</dbReference>
<dbReference type="Pfam" id="PF13426">
    <property type="entry name" value="PAS_9"/>
    <property type="match status" value="1"/>
</dbReference>
<protein>
    <submittedName>
        <fullName evidence="5">Cyclic di-GMP phosphodiesterase Gmr</fullName>
        <ecNumber evidence="5">3.1.4.52</ecNumber>
    </submittedName>
</protein>
<dbReference type="OrthoDB" id="9798098at2"/>
<evidence type="ECO:0000313" key="6">
    <source>
        <dbReference type="Proteomes" id="UP000276437"/>
    </source>
</evidence>
<dbReference type="SMART" id="SM00091">
    <property type="entry name" value="PAS"/>
    <property type="match status" value="1"/>
</dbReference>
<dbReference type="SMART" id="SM00267">
    <property type="entry name" value="GGDEF"/>
    <property type="match status" value="1"/>
</dbReference>
<dbReference type="EC" id="3.1.4.52" evidence="5"/>
<dbReference type="Pfam" id="PF00563">
    <property type="entry name" value="EAL"/>
    <property type="match status" value="1"/>
</dbReference>
<dbReference type="PROSITE" id="PS50883">
    <property type="entry name" value="EAL"/>
    <property type="match status" value="1"/>
</dbReference>
<dbReference type="Gene3D" id="3.30.70.270">
    <property type="match status" value="1"/>
</dbReference>
<feature type="coiled-coil region" evidence="1">
    <location>
        <begin position="1"/>
        <end position="61"/>
    </location>
</feature>
<dbReference type="Pfam" id="PF00990">
    <property type="entry name" value="GGDEF"/>
    <property type="match status" value="1"/>
</dbReference>
<dbReference type="InterPro" id="IPR001633">
    <property type="entry name" value="EAL_dom"/>
</dbReference>
<dbReference type="PROSITE" id="PS50113">
    <property type="entry name" value="PAC"/>
    <property type="match status" value="1"/>
</dbReference>
<dbReference type="SUPFAM" id="SSF55785">
    <property type="entry name" value="PYP-like sensor domain (PAS domain)"/>
    <property type="match status" value="1"/>
</dbReference>
<dbReference type="CDD" id="cd01949">
    <property type="entry name" value="GGDEF"/>
    <property type="match status" value="1"/>
</dbReference>
<dbReference type="PANTHER" id="PTHR44757:SF2">
    <property type="entry name" value="BIOFILM ARCHITECTURE MAINTENANCE PROTEIN MBAA"/>
    <property type="match status" value="1"/>
</dbReference>
<dbReference type="InterPro" id="IPR043128">
    <property type="entry name" value="Rev_trsase/Diguanyl_cyclase"/>
</dbReference>
<dbReference type="CDD" id="cd00130">
    <property type="entry name" value="PAS"/>
    <property type="match status" value="1"/>
</dbReference>
<reference evidence="5 6" key="1">
    <citation type="journal article" date="2018" name="Int. J. Syst. Evol. Microbiol.">
        <title>Methylomusa anaerophila gen. nov., sp. nov., an anaerobic methanol-utilizing bacterium isolated from a microbial fuel cell.</title>
        <authorList>
            <person name="Amano N."/>
            <person name="Yamamuro A."/>
            <person name="Miyahara M."/>
            <person name="Kouzuma A."/>
            <person name="Abe T."/>
            <person name="Watanabe K."/>
        </authorList>
    </citation>
    <scope>NUCLEOTIDE SEQUENCE [LARGE SCALE GENOMIC DNA]</scope>
    <source>
        <strain evidence="5 6">MMFC1</strain>
    </source>
</reference>
<dbReference type="InterPro" id="IPR035965">
    <property type="entry name" value="PAS-like_dom_sf"/>
</dbReference>
<dbReference type="PROSITE" id="PS50887">
    <property type="entry name" value="GGDEF"/>
    <property type="match status" value="1"/>
</dbReference>
<dbReference type="PANTHER" id="PTHR44757">
    <property type="entry name" value="DIGUANYLATE CYCLASE DGCP"/>
    <property type="match status" value="1"/>
</dbReference>
<organism evidence="5 6">
    <name type="scientific">Methylomusa anaerophila</name>
    <dbReference type="NCBI Taxonomy" id="1930071"/>
    <lineage>
        <taxon>Bacteria</taxon>
        <taxon>Bacillati</taxon>
        <taxon>Bacillota</taxon>
        <taxon>Negativicutes</taxon>
        <taxon>Selenomonadales</taxon>
        <taxon>Sporomusaceae</taxon>
        <taxon>Methylomusa</taxon>
    </lineage>
</organism>
<feature type="domain" description="PAC" evidence="2">
    <location>
        <begin position="128"/>
        <end position="178"/>
    </location>
</feature>
<dbReference type="Gene3D" id="3.30.450.20">
    <property type="entry name" value="PAS domain"/>
    <property type="match status" value="1"/>
</dbReference>
<evidence type="ECO:0000256" key="1">
    <source>
        <dbReference type="SAM" id="Coils"/>
    </source>
</evidence>